<protein>
    <recommendedName>
        <fullName evidence="10">Transcription initiation factor TFIID subunit 1 histone acetyltransferase domain-containing protein</fullName>
    </recommendedName>
</protein>
<dbReference type="GO" id="GO:0017025">
    <property type="term" value="F:TBP-class protein binding"/>
    <property type="evidence" value="ECO:0007669"/>
    <property type="project" value="EnsemblFungi"/>
</dbReference>
<feature type="compositionally biased region" description="Basic residues" evidence="5">
    <location>
        <begin position="987"/>
        <end position="997"/>
    </location>
</feature>
<dbReference type="InterPro" id="IPR022591">
    <property type="entry name" value="TAF1_HAT_dom"/>
</dbReference>
<dbReference type="Proteomes" id="UP000002866">
    <property type="component" value="Chromosome 3"/>
</dbReference>
<dbReference type="STRING" id="1071380.I2H284"/>
<dbReference type="FunCoup" id="I2H284">
    <property type="interactions" value="487"/>
</dbReference>
<dbReference type="OrthoDB" id="5752at2759"/>
<evidence type="ECO:0000256" key="2">
    <source>
        <dbReference type="ARBA" id="ARBA00023015"/>
    </source>
</evidence>
<dbReference type="InterPro" id="IPR040240">
    <property type="entry name" value="TAF1"/>
</dbReference>
<dbReference type="PANTHER" id="PTHR13900">
    <property type="entry name" value="TRANSCRIPTION INITIATION FACTOR TFIID"/>
    <property type="match status" value="1"/>
</dbReference>
<dbReference type="GeneID" id="14495466"/>
<comment type="subcellular location">
    <subcellularLocation>
        <location evidence="1">Nucleus</location>
    </subcellularLocation>
</comment>
<evidence type="ECO:0000256" key="1">
    <source>
        <dbReference type="ARBA" id="ARBA00004123"/>
    </source>
</evidence>
<evidence type="ECO:0000259" key="6">
    <source>
        <dbReference type="Pfam" id="PF12157"/>
    </source>
</evidence>
<dbReference type="EMBL" id="HE806318">
    <property type="protein sequence ID" value="CCH60486.1"/>
    <property type="molecule type" value="Genomic_DNA"/>
</dbReference>
<keyword evidence="2" id="KW-0805">Transcription regulation</keyword>
<feature type="compositionally biased region" description="Low complexity" evidence="5">
    <location>
        <begin position="913"/>
        <end position="924"/>
    </location>
</feature>
<feature type="region of interest" description="Disordered" evidence="5">
    <location>
        <begin position="967"/>
        <end position="997"/>
    </location>
</feature>
<organism evidence="8 9">
    <name type="scientific">Henningerozyma blattae (strain ATCC 34711 / CBS 6284 / DSM 70876 / NBRC 10599 / NRRL Y-10934 / UCD 77-7)</name>
    <name type="common">Yeast</name>
    <name type="synonym">Tetrapisispora blattae</name>
    <dbReference type="NCBI Taxonomy" id="1071380"/>
    <lineage>
        <taxon>Eukaryota</taxon>
        <taxon>Fungi</taxon>
        <taxon>Dikarya</taxon>
        <taxon>Ascomycota</taxon>
        <taxon>Saccharomycotina</taxon>
        <taxon>Saccharomycetes</taxon>
        <taxon>Saccharomycetales</taxon>
        <taxon>Saccharomycetaceae</taxon>
        <taxon>Henningerozyma</taxon>
    </lineage>
</organism>
<evidence type="ECO:0008006" key="10">
    <source>
        <dbReference type="Google" id="ProtNLM"/>
    </source>
</evidence>
<dbReference type="GO" id="GO:0046982">
    <property type="term" value="F:protein heterodimerization activity"/>
    <property type="evidence" value="ECO:0007669"/>
    <property type="project" value="EnsemblFungi"/>
</dbReference>
<proteinExistence type="predicted"/>
<accession>I2H284</accession>
<feature type="compositionally biased region" description="Polar residues" evidence="5">
    <location>
        <begin position="71"/>
        <end position="84"/>
    </location>
</feature>
<reference evidence="8 9" key="1">
    <citation type="journal article" date="2011" name="Proc. Natl. Acad. Sci. U.S.A.">
        <title>Evolutionary erosion of yeast sex chromosomes by mating-type switching accidents.</title>
        <authorList>
            <person name="Gordon J.L."/>
            <person name="Armisen D."/>
            <person name="Proux-Wera E."/>
            <person name="Oheigeartaigh S.S."/>
            <person name="Byrne K.P."/>
            <person name="Wolfe K.H."/>
        </authorList>
    </citation>
    <scope>NUCLEOTIDE SEQUENCE [LARGE SCALE GENOMIC DNA]</scope>
    <source>
        <strain evidence="9">ATCC 34711 / CBS 6284 / DSM 70876 / NBRC 10599 / NRRL Y-10934 / UCD 77-7</strain>
    </source>
</reference>
<keyword evidence="4" id="KW-0539">Nucleus</keyword>
<feature type="domain" description="Transcription initiation factor TFIID subunit 1 histone acetyltransferase" evidence="6">
    <location>
        <begin position="347"/>
        <end position="787"/>
    </location>
</feature>
<feature type="region of interest" description="Disordered" evidence="5">
    <location>
        <begin position="894"/>
        <end position="941"/>
    </location>
</feature>
<dbReference type="GO" id="GO:0051123">
    <property type="term" value="P:RNA polymerase II preinitiation complex assembly"/>
    <property type="evidence" value="ECO:0007669"/>
    <property type="project" value="EnsemblFungi"/>
</dbReference>
<feature type="compositionally biased region" description="Polar residues" evidence="5">
    <location>
        <begin position="925"/>
        <end position="941"/>
    </location>
</feature>
<evidence type="ECO:0000313" key="9">
    <source>
        <dbReference type="Proteomes" id="UP000002866"/>
    </source>
</evidence>
<evidence type="ECO:0000313" key="8">
    <source>
        <dbReference type="EMBL" id="CCH60486.1"/>
    </source>
</evidence>
<dbReference type="KEGG" id="tbl:TBLA_0C06940"/>
<keyword evidence="3" id="KW-0804">Transcription</keyword>
<evidence type="ECO:0000256" key="4">
    <source>
        <dbReference type="ARBA" id="ARBA00023242"/>
    </source>
</evidence>
<feature type="domain" description="Zinc knuckle" evidence="7">
    <location>
        <begin position="998"/>
        <end position="1022"/>
    </location>
</feature>
<feature type="compositionally biased region" description="Low complexity" evidence="5">
    <location>
        <begin position="967"/>
        <end position="986"/>
    </location>
</feature>
<dbReference type="GO" id="GO:0005829">
    <property type="term" value="C:cytosol"/>
    <property type="evidence" value="ECO:0007669"/>
    <property type="project" value="EnsemblFungi"/>
</dbReference>
<evidence type="ECO:0000256" key="5">
    <source>
        <dbReference type="SAM" id="MobiDB-lite"/>
    </source>
</evidence>
<sequence>MSGNKDLTQEDDAYDAIFNGEFGSLEIGSYLGGNDNTASAATTHLPDAVDFGDEDELADEEDDMVNGEGTASNALFQGPHTTANHFAEHGGTALPGSGLENQLIQPAPKQLTPQQLMQIYFPSVVKGRPVRWGHVLYSKYRNAKRYYSKSLRPLEPLFPWDVRLHVQQDSRRIFKTQNFTAKQSRKPIPGIISVDMRTILIEPPEETSLNQGGNNDKDVANESNELIKKLELQSNVTEALQVATDEWSSERILGDFTEKLDEPSQSQSSTQDIGKYNNANGLIDEAQWNVDNLVNARLHSSEYAVLDRNDEKLLLVNQQPKPVNSLYQQLTKIFSKPWNEKALLQKYNISNDKEYQILKRSHQSKVRSTVSNLNIEHSMPAIKLQSPFYKVNLPRRSLRFFHRPNFGMRMRPGTHIVFSKLKNRKRKRDRGKDVKESFATTQDLTVGDSAPIYLMEYSEQTPISLSKFGMASKLINYYRKLNENDTSRPKLPVGETHVLGVHDKSPFWNFGYVEPGNIVPTLYNNMFRAPIFAHEVSGTDFLLIRSSGNGINNRFYLKSINNLFTVGQTLPIDEIPSPNSRKFTALRSLRLRMIVYRCLNRSPSRSVSIEEITKHFPDQDLTQNRAKVKDFMKFQRDGPEKGLWKLKENEPLLNNANARNLISPEQISEVESMGQGLQFKQDNELFNFDRKLVNLEENLLPWNSTKNFISATQLRAMLQIHGAGDPTGCGEGFSFLKTSMKGGFIKTDNTKSNGSGSNSGHTYNVAQQQSLYNQEIKKTWYVHTKSLSVTNPFEELDNPNEVNKTNKNVKSKREDNKILKITRKLRDSNGVIQRETVMIRDPRIINAYLIIKKIKQKKDLTVEQILTQTNYENDEARELKKAMLQNELDTLEKSQQRRMARKSKKNNKENKDAAIGANNNDNIATSSPSMTNLHGGVSSTTLMESSSNINLNDSINNNNMNSATMENNVSSPTSTIGTTTTANTNNKVRKPKNKNTNRRCATCGQIGHIRTNKSCPMYSSRNSINHNSDIKQEGN</sequence>
<dbReference type="GO" id="GO:0016251">
    <property type="term" value="F:RNA polymerase II general transcription initiation factor activity"/>
    <property type="evidence" value="ECO:0007669"/>
    <property type="project" value="InterPro"/>
</dbReference>
<feature type="region of interest" description="Disordered" evidence="5">
    <location>
        <begin position="71"/>
        <end position="100"/>
    </location>
</feature>
<dbReference type="Pfam" id="PF15288">
    <property type="entry name" value="zf-CCHC_6"/>
    <property type="match status" value="1"/>
</dbReference>
<gene>
    <name evidence="8" type="primary">TBLA0C06940</name>
    <name evidence="8" type="ORF">TBLA_0C06940</name>
</gene>
<evidence type="ECO:0000256" key="3">
    <source>
        <dbReference type="ARBA" id="ARBA00023163"/>
    </source>
</evidence>
<dbReference type="eggNOG" id="KOG0008">
    <property type="taxonomic scope" value="Eukaryota"/>
</dbReference>
<keyword evidence="9" id="KW-1185">Reference proteome</keyword>
<dbReference type="RefSeq" id="XP_004180005.1">
    <property type="nucleotide sequence ID" value="XM_004179957.1"/>
</dbReference>
<dbReference type="GO" id="GO:0005669">
    <property type="term" value="C:transcription factor TFIID complex"/>
    <property type="evidence" value="ECO:0007669"/>
    <property type="project" value="EnsemblFungi"/>
</dbReference>
<evidence type="ECO:0000259" key="7">
    <source>
        <dbReference type="Pfam" id="PF15288"/>
    </source>
</evidence>
<dbReference type="GO" id="GO:0004402">
    <property type="term" value="F:histone acetyltransferase activity"/>
    <property type="evidence" value="ECO:0007669"/>
    <property type="project" value="EnsemblFungi"/>
</dbReference>
<dbReference type="Pfam" id="PF12157">
    <property type="entry name" value="DUF3591"/>
    <property type="match status" value="1"/>
</dbReference>
<dbReference type="GO" id="GO:0060090">
    <property type="term" value="F:molecular adaptor activity"/>
    <property type="evidence" value="ECO:0007669"/>
    <property type="project" value="EnsemblFungi"/>
</dbReference>
<dbReference type="InterPro" id="IPR041670">
    <property type="entry name" value="Znf-CCHC_6"/>
</dbReference>
<dbReference type="AlphaFoldDB" id="I2H284"/>
<dbReference type="GO" id="GO:0045944">
    <property type="term" value="P:positive regulation of transcription by RNA polymerase II"/>
    <property type="evidence" value="ECO:0007669"/>
    <property type="project" value="EnsemblFungi"/>
</dbReference>
<dbReference type="PANTHER" id="PTHR13900:SF0">
    <property type="entry name" value="TRANSCRIPTION INITIATION FACTOR TFIID SUBUNIT 1"/>
    <property type="match status" value="1"/>
</dbReference>
<dbReference type="HOGENOM" id="CLU_000572_1_0_1"/>
<dbReference type="GO" id="GO:0003682">
    <property type="term" value="F:chromatin binding"/>
    <property type="evidence" value="ECO:0007669"/>
    <property type="project" value="EnsemblFungi"/>
</dbReference>
<dbReference type="InParanoid" id="I2H284"/>
<dbReference type="OMA" id="KEFMKYQ"/>
<name>I2H284_HENB6</name>
<feature type="compositionally biased region" description="Basic residues" evidence="5">
    <location>
        <begin position="896"/>
        <end position="905"/>
    </location>
</feature>